<accession>A0A9X2EZB2</accession>
<feature type="binding site" evidence="12 15">
    <location>
        <position position="316"/>
    </location>
    <ligand>
        <name>Mg(2+)</name>
        <dbReference type="ChEBI" id="CHEBI:18420"/>
    </ligand>
</feature>
<feature type="binding site" evidence="12">
    <location>
        <position position="163"/>
    </location>
    <ligand>
        <name>(2R)-2-phosphoglycerate</name>
        <dbReference type="ChEBI" id="CHEBI:58289"/>
    </ligand>
</feature>
<dbReference type="PANTHER" id="PTHR11902:SF1">
    <property type="entry name" value="ENOLASE"/>
    <property type="match status" value="1"/>
</dbReference>
<comment type="cofactor">
    <cofactor evidence="15">
        <name>Mg(2+)</name>
        <dbReference type="ChEBI" id="CHEBI:18420"/>
    </cofactor>
    <text evidence="15">Mg(2+) is required for catalysis and for stabilizing the dimer.</text>
</comment>
<keyword evidence="8 12" id="KW-0460">Magnesium</keyword>
<dbReference type="EMBL" id="JAMWYS010000009">
    <property type="protein sequence ID" value="MCO4291812.1"/>
    <property type="molecule type" value="Genomic_DNA"/>
</dbReference>
<dbReference type="GO" id="GO:0009986">
    <property type="term" value="C:cell surface"/>
    <property type="evidence" value="ECO:0007669"/>
    <property type="project" value="UniProtKB-SubCell"/>
</dbReference>
<feature type="active site" description="Proton donor" evidence="12 13">
    <location>
        <position position="205"/>
    </location>
</feature>
<dbReference type="InterPro" id="IPR020810">
    <property type="entry name" value="Enolase_C"/>
</dbReference>
<dbReference type="Pfam" id="PF00113">
    <property type="entry name" value="Enolase_C"/>
    <property type="match status" value="1"/>
</dbReference>
<dbReference type="SUPFAM" id="SSF54826">
    <property type="entry name" value="Enolase N-terminal domain-like"/>
    <property type="match status" value="1"/>
</dbReference>
<evidence type="ECO:0000256" key="6">
    <source>
        <dbReference type="ARBA" id="ARBA00022525"/>
    </source>
</evidence>
<evidence type="ECO:0000256" key="2">
    <source>
        <dbReference type="ARBA" id="ARBA00009604"/>
    </source>
</evidence>
<feature type="binding site" evidence="14">
    <location>
        <position position="164"/>
    </location>
    <ligand>
        <name>substrate</name>
    </ligand>
</feature>
<dbReference type="AlphaFoldDB" id="A0A9X2EZB2"/>
<feature type="active site" description="Proton acceptor" evidence="12 13">
    <location>
        <position position="341"/>
    </location>
</feature>
<dbReference type="RefSeq" id="WP_252586048.1">
    <property type="nucleotide sequence ID" value="NZ_JAMWYS010000009.1"/>
</dbReference>
<dbReference type="FunFam" id="3.20.20.120:FF:000001">
    <property type="entry name" value="Enolase"/>
    <property type="match status" value="1"/>
</dbReference>
<evidence type="ECO:0000256" key="3">
    <source>
        <dbReference type="ARBA" id="ARBA00012058"/>
    </source>
</evidence>
<evidence type="ECO:0000256" key="15">
    <source>
        <dbReference type="PIRSR" id="PIRSR001400-3"/>
    </source>
</evidence>
<dbReference type="Proteomes" id="UP001155182">
    <property type="component" value="Unassembled WGS sequence"/>
</dbReference>
<dbReference type="GO" id="GO:0005576">
    <property type="term" value="C:extracellular region"/>
    <property type="evidence" value="ECO:0007669"/>
    <property type="project" value="UniProtKB-SubCell"/>
</dbReference>
<dbReference type="CDD" id="cd03313">
    <property type="entry name" value="enolase"/>
    <property type="match status" value="1"/>
</dbReference>
<keyword evidence="19" id="KW-1185">Reference proteome</keyword>
<evidence type="ECO:0000313" key="18">
    <source>
        <dbReference type="EMBL" id="MCO4291812.1"/>
    </source>
</evidence>
<evidence type="ECO:0000256" key="9">
    <source>
        <dbReference type="ARBA" id="ARBA00023152"/>
    </source>
</evidence>
<dbReference type="GO" id="GO:0000287">
    <property type="term" value="F:magnesium ion binding"/>
    <property type="evidence" value="ECO:0007669"/>
    <property type="project" value="UniProtKB-UniRule"/>
</dbReference>
<feature type="domain" description="Enolase C-terminal TIM barrel" evidence="16">
    <location>
        <begin position="139"/>
        <end position="429"/>
    </location>
</feature>
<evidence type="ECO:0000256" key="8">
    <source>
        <dbReference type="ARBA" id="ARBA00022842"/>
    </source>
</evidence>
<dbReference type="InterPro" id="IPR029017">
    <property type="entry name" value="Enolase-like_N"/>
</dbReference>
<dbReference type="SFLD" id="SFLDF00002">
    <property type="entry name" value="enolase"/>
    <property type="match status" value="1"/>
</dbReference>
<feature type="binding site" evidence="12">
    <location>
        <position position="392"/>
    </location>
    <ligand>
        <name>(2R)-2-phosphoglycerate</name>
        <dbReference type="ChEBI" id="CHEBI:58289"/>
    </ligand>
</feature>
<dbReference type="PRINTS" id="PR00148">
    <property type="entry name" value="ENOLASE"/>
</dbReference>
<comment type="cofactor">
    <cofactor evidence="12">
        <name>Mg(2+)</name>
        <dbReference type="ChEBI" id="CHEBI:18420"/>
    </cofactor>
    <text evidence="12">Binds a second Mg(2+) ion via substrate during catalysis.</text>
</comment>
<dbReference type="InterPro" id="IPR020811">
    <property type="entry name" value="Enolase_N"/>
</dbReference>
<keyword evidence="9 12" id="KW-0324">Glycolysis</keyword>
<dbReference type="Pfam" id="PF03952">
    <property type="entry name" value="Enolase_N"/>
    <property type="match status" value="1"/>
</dbReference>
<keyword evidence="10 12" id="KW-0456">Lyase</keyword>
<dbReference type="Gene3D" id="3.20.20.120">
    <property type="entry name" value="Enolase-like C-terminal domain"/>
    <property type="match status" value="1"/>
</dbReference>
<keyword evidence="7 12" id="KW-0479">Metal-binding</keyword>
<dbReference type="InterPro" id="IPR020809">
    <property type="entry name" value="Enolase_CS"/>
</dbReference>
<evidence type="ECO:0000256" key="4">
    <source>
        <dbReference type="ARBA" id="ARBA00017068"/>
    </source>
</evidence>
<evidence type="ECO:0000259" key="17">
    <source>
        <dbReference type="SMART" id="SM01193"/>
    </source>
</evidence>
<comment type="similarity">
    <text evidence="2 12">Belongs to the enolase family.</text>
</comment>
<comment type="pathway">
    <text evidence="1 12">Carbohydrate degradation; glycolysis; pyruvate from D-glyceraldehyde 3-phosphate: step 4/5.</text>
</comment>
<dbReference type="NCBIfam" id="TIGR01060">
    <property type="entry name" value="eno"/>
    <property type="match status" value="1"/>
</dbReference>
<evidence type="ECO:0000256" key="13">
    <source>
        <dbReference type="PIRSR" id="PIRSR001400-1"/>
    </source>
</evidence>
<dbReference type="PANTHER" id="PTHR11902">
    <property type="entry name" value="ENOLASE"/>
    <property type="match status" value="1"/>
</dbReference>
<feature type="binding site" evidence="14">
    <location>
        <position position="316"/>
    </location>
    <ligand>
        <name>substrate</name>
    </ligand>
</feature>
<dbReference type="PIRSF" id="PIRSF001400">
    <property type="entry name" value="Enolase"/>
    <property type="match status" value="1"/>
</dbReference>
<dbReference type="SUPFAM" id="SSF51604">
    <property type="entry name" value="Enolase C-terminal domain-like"/>
    <property type="match status" value="1"/>
</dbReference>
<name>A0A9X2EZB2_9SPHI</name>
<proteinExistence type="inferred from homology"/>
<evidence type="ECO:0000313" key="19">
    <source>
        <dbReference type="Proteomes" id="UP001155182"/>
    </source>
</evidence>
<keyword evidence="6 12" id="KW-0964">Secreted</keyword>
<dbReference type="Gene3D" id="3.30.390.10">
    <property type="entry name" value="Enolase-like, N-terminal domain"/>
    <property type="match status" value="1"/>
</dbReference>
<keyword evidence="5 12" id="KW-0963">Cytoplasm</keyword>
<dbReference type="InterPro" id="IPR036849">
    <property type="entry name" value="Enolase-like_C_sf"/>
</dbReference>
<evidence type="ECO:0000256" key="12">
    <source>
        <dbReference type="HAMAP-Rule" id="MF_00318"/>
    </source>
</evidence>
<dbReference type="InterPro" id="IPR000941">
    <property type="entry name" value="Enolase"/>
</dbReference>
<feature type="binding site" evidence="14">
    <location>
        <begin position="368"/>
        <end position="371"/>
    </location>
    <ligand>
        <name>substrate</name>
    </ligand>
</feature>
<evidence type="ECO:0000256" key="1">
    <source>
        <dbReference type="ARBA" id="ARBA00005031"/>
    </source>
</evidence>
<feature type="binding site" evidence="14">
    <location>
        <position position="289"/>
    </location>
    <ligand>
        <name>substrate</name>
    </ligand>
</feature>
<dbReference type="EC" id="4.2.1.11" evidence="3 12"/>
<dbReference type="SMART" id="SM01193">
    <property type="entry name" value="Enolase_N"/>
    <property type="match status" value="1"/>
</dbReference>
<feature type="binding site" evidence="14">
    <location>
        <position position="392"/>
    </location>
    <ligand>
        <name>substrate</name>
    </ligand>
</feature>
<feature type="binding site" evidence="12">
    <location>
        <position position="341"/>
    </location>
    <ligand>
        <name>(2R)-2-phosphoglycerate</name>
        <dbReference type="ChEBI" id="CHEBI:58289"/>
    </ligand>
</feature>
<comment type="subcellular location">
    <subcellularLocation>
        <location evidence="12">Cytoplasm</location>
    </subcellularLocation>
    <subcellularLocation>
        <location evidence="12">Secreted</location>
    </subcellularLocation>
    <subcellularLocation>
        <location evidence="12">Cell surface</location>
    </subcellularLocation>
    <text evidence="12">Fractions of enolase are present in both the cytoplasm and on the cell surface.</text>
</comment>
<evidence type="ECO:0000256" key="7">
    <source>
        <dbReference type="ARBA" id="ARBA00022723"/>
    </source>
</evidence>
<evidence type="ECO:0000259" key="16">
    <source>
        <dbReference type="SMART" id="SM01192"/>
    </source>
</evidence>
<reference evidence="18" key="1">
    <citation type="submission" date="2022-06" db="EMBL/GenBank/DDBJ databases">
        <title>Solitalea sp. MAHUQ-68 isolated from rhizospheric soil.</title>
        <authorList>
            <person name="Huq M.A."/>
        </authorList>
    </citation>
    <scope>NUCLEOTIDE SEQUENCE</scope>
    <source>
        <strain evidence="18">MAHUQ-68</strain>
    </source>
</reference>
<comment type="function">
    <text evidence="11 12">Catalyzes the reversible conversion of 2-phosphoglycerate (2-PG) into phosphoenolpyruvate (PEP). It is essential for the degradation of carbohydrates via glycolysis.</text>
</comment>
<feature type="binding site" evidence="12">
    <location>
        <position position="371"/>
    </location>
    <ligand>
        <name>(2R)-2-phosphoglycerate</name>
        <dbReference type="ChEBI" id="CHEBI:58289"/>
    </ligand>
</feature>
<feature type="binding site" evidence="14">
    <location>
        <position position="155"/>
    </location>
    <ligand>
        <name>substrate</name>
    </ligand>
</feature>
<dbReference type="GO" id="GO:0004634">
    <property type="term" value="F:phosphopyruvate hydratase activity"/>
    <property type="evidence" value="ECO:0007669"/>
    <property type="project" value="UniProtKB-UniRule"/>
</dbReference>
<dbReference type="GO" id="GO:0000015">
    <property type="term" value="C:phosphopyruvate hydratase complex"/>
    <property type="evidence" value="ECO:0007669"/>
    <property type="project" value="InterPro"/>
</dbReference>
<feature type="domain" description="Enolase N-terminal" evidence="17">
    <location>
        <begin position="4"/>
        <end position="134"/>
    </location>
</feature>
<dbReference type="GO" id="GO:0006096">
    <property type="term" value="P:glycolytic process"/>
    <property type="evidence" value="ECO:0007669"/>
    <property type="project" value="UniProtKB-UniRule"/>
</dbReference>
<dbReference type="PROSITE" id="PS00164">
    <property type="entry name" value="ENOLASE"/>
    <property type="match status" value="1"/>
</dbReference>
<dbReference type="SMART" id="SM01192">
    <property type="entry name" value="Enolase_C"/>
    <property type="match status" value="1"/>
</dbReference>
<dbReference type="FunFam" id="3.30.390.10:FF:000001">
    <property type="entry name" value="Enolase"/>
    <property type="match status" value="1"/>
</dbReference>
<evidence type="ECO:0000256" key="10">
    <source>
        <dbReference type="ARBA" id="ARBA00023239"/>
    </source>
</evidence>
<feature type="binding site" evidence="12">
    <location>
        <position position="370"/>
    </location>
    <ligand>
        <name>(2R)-2-phosphoglycerate</name>
        <dbReference type="ChEBI" id="CHEBI:58289"/>
    </ligand>
</feature>
<evidence type="ECO:0000256" key="14">
    <source>
        <dbReference type="PIRSR" id="PIRSR001400-2"/>
    </source>
</evidence>
<dbReference type="HAMAP" id="MF_00318">
    <property type="entry name" value="Enolase"/>
    <property type="match status" value="1"/>
</dbReference>
<protein>
    <recommendedName>
        <fullName evidence="4 12">Enolase</fullName>
        <ecNumber evidence="3 12">4.2.1.11</ecNumber>
    </recommendedName>
    <alternativeName>
        <fullName evidence="12">2-phospho-D-glycerate hydro-lyase</fullName>
    </alternativeName>
    <alternativeName>
        <fullName evidence="12">2-phosphoglycerate dehydratase</fullName>
    </alternativeName>
</protein>
<sequence length="431" mass="46735">MSLILDVKARQILDSRGNPTVEVDVITENGVVGRAAVPSGASTGMHEAVELRDNDKSVYMGKGVLKAVTNVNDNLVDALRGMDVFDQNLIDKTMIEIDGSENKGNLGANAVLGVSLAVAKAAAQESHQSLYRYIGGVNANTLPIPMMNIINGGAHADNKIDYQEFMVMPVGAESFSHALRMGTEVFHHLKNVLKKKGYSTNVGDEGGFAPNIGSNEEAIETVLQAIESAGYKAGSDVYIAMDAASSEMYDEKTGLYSFYKSNPDRKFTSDELVAYWADWAAKYPIISIEDGLAENDWDGWKKLTEKLGDKIQLVGDDLFVTNSKFLQKGIDMGVANSILVKVNQIGSLTETINAVTLAQNNGYTSVMSHRSGETEDYTIADLAVALNCGQIKTGSASRSDRIAKYNQLLRIEEELGNTARFLGKSFKFAKK</sequence>
<comment type="caution">
    <text evidence="18">The sequence shown here is derived from an EMBL/GenBank/DDBJ whole genome shotgun (WGS) entry which is preliminary data.</text>
</comment>
<evidence type="ECO:0000256" key="11">
    <source>
        <dbReference type="ARBA" id="ARBA00045763"/>
    </source>
</evidence>
<feature type="binding site" evidence="12 15">
    <location>
        <position position="289"/>
    </location>
    <ligand>
        <name>Mg(2+)</name>
        <dbReference type="ChEBI" id="CHEBI:18420"/>
    </ligand>
</feature>
<gene>
    <name evidence="12 18" type="primary">eno</name>
    <name evidence="18" type="ORF">NF867_02925</name>
</gene>
<feature type="binding site" evidence="12 15">
    <location>
        <position position="242"/>
    </location>
    <ligand>
        <name>Mg(2+)</name>
        <dbReference type="ChEBI" id="CHEBI:18420"/>
    </ligand>
</feature>
<dbReference type="SFLD" id="SFLDG00178">
    <property type="entry name" value="enolase"/>
    <property type="match status" value="1"/>
</dbReference>
<evidence type="ECO:0000256" key="5">
    <source>
        <dbReference type="ARBA" id="ARBA00022490"/>
    </source>
</evidence>
<dbReference type="SFLD" id="SFLDS00001">
    <property type="entry name" value="Enolase"/>
    <property type="match status" value="1"/>
</dbReference>
<comment type="catalytic activity">
    <reaction evidence="12">
        <text>(2R)-2-phosphoglycerate = phosphoenolpyruvate + H2O</text>
        <dbReference type="Rhea" id="RHEA:10164"/>
        <dbReference type="ChEBI" id="CHEBI:15377"/>
        <dbReference type="ChEBI" id="CHEBI:58289"/>
        <dbReference type="ChEBI" id="CHEBI:58702"/>
        <dbReference type="EC" id="4.2.1.11"/>
    </reaction>
</comment>
<organism evidence="18 19">
    <name type="scientific">Solitalea agri</name>
    <dbReference type="NCBI Taxonomy" id="2953739"/>
    <lineage>
        <taxon>Bacteria</taxon>
        <taxon>Pseudomonadati</taxon>
        <taxon>Bacteroidota</taxon>
        <taxon>Sphingobacteriia</taxon>
        <taxon>Sphingobacteriales</taxon>
        <taxon>Sphingobacteriaceae</taxon>
        <taxon>Solitalea</taxon>
    </lineage>
</organism>